<organism evidence="1 2">
    <name type="scientific">Ktedonobacter racemifer DSM 44963</name>
    <dbReference type="NCBI Taxonomy" id="485913"/>
    <lineage>
        <taxon>Bacteria</taxon>
        <taxon>Bacillati</taxon>
        <taxon>Chloroflexota</taxon>
        <taxon>Ktedonobacteria</taxon>
        <taxon>Ktedonobacterales</taxon>
        <taxon>Ktedonobacteraceae</taxon>
        <taxon>Ktedonobacter</taxon>
    </lineage>
</organism>
<dbReference type="RefSeq" id="WP_007919356.1">
    <property type="nucleotide sequence ID" value="NZ_ADVG01000004.1"/>
</dbReference>
<proteinExistence type="predicted"/>
<comment type="caution">
    <text evidence="1">The sequence shown here is derived from an EMBL/GenBank/DDBJ whole genome shotgun (WGS) entry which is preliminary data.</text>
</comment>
<dbReference type="EMBL" id="ADVG01000004">
    <property type="protein sequence ID" value="EFH81781.1"/>
    <property type="molecule type" value="Genomic_DNA"/>
</dbReference>
<dbReference type="eggNOG" id="ENOG5033HU5">
    <property type="taxonomic scope" value="Bacteria"/>
</dbReference>
<keyword evidence="2" id="KW-1185">Reference proteome</keyword>
<sequence>MQAEDFVREVRNTQFEFLSPQLLQLVVYKEEIFPNTEERGDQNADFRLSVLKALHKILSQEDRPLVRFLLKQEIAFHENAWSIYESIRLCGFLLSLLAQVEDVGLLWEAKTTSFDTMCGFDVEFLVGAGVAPTVSYLQSIQEEWSPDALEYIEKCQRTGSGFQNLERYREETHRFFNRIGS</sequence>
<dbReference type="InParanoid" id="D6TYZ1"/>
<dbReference type="OrthoDB" id="2652375at2"/>
<dbReference type="Proteomes" id="UP000004508">
    <property type="component" value="Unassembled WGS sequence"/>
</dbReference>
<evidence type="ECO:0000313" key="1">
    <source>
        <dbReference type="EMBL" id="EFH81781.1"/>
    </source>
</evidence>
<accession>D6TYZ1</accession>
<evidence type="ECO:0000313" key="2">
    <source>
        <dbReference type="Proteomes" id="UP000004508"/>
    </source>
</evidence>
<dbReference type="AlphaFoldDB" id="D6TYZ1"/>
<protein>
    <submittedName>
        <fullName evidence="1">Uncharacterized protein</fullName>
    </submittedName>
</protein>
<name>D6TYZ1_KTERA</name>
<gene>
    <name evidence="1" type="ORF">Krac_2530</name>
</gene>
<reference evidence="1 2" key="1">
    <citation type="journal article" date="2011" name="Stand. Genomic Sci.">
        <title>Non-contiguous finished genome sequence and contextual data of the filamentous soil bacterium Ktedonobacter racemifer type strain (SOSP1-21).</title>
        <authorList>
            <person name="Chang Y.J."/>
            <person name="Land M."/>
            <person name="Hauser L."/>
            <person name="Chertkov O."/>
            <person name="Del Rio T.G."/>
            <person name="Nolan M."/>
            <person name="Copeland A."/>
            <person name="Tice H."/>
            <person name="Cheng J.F."/>
            <person name="Lucas S."/>
            <person name="Han C."/>
            <person name="Goodwin L."/>
            <person name="Pitluck S."/>
            <person name="Ivanova N."/>
            <person name="Ovchinikova G."/>
            <person name="Pati A."/>
            <person name="Chen A."/>
            <person name="Palaniappan K."/>
            <person name="Mavromatis K."/>
            <person name="Liolios K."/>
            <person name="Brettin T."/>
            <person name="Fiebig A."/>
            <person name="Rohde M."/>
            <person name="Abt B."/>
            <person name="Goker M."/>
            <person name="Detter J.C."/>
            <person name="Woyke T."/>
            <person name="Bristow J."/>
            <person name="Eisen J.A."/>
            <person name="Markowitz V."/>
            <person name="Hugenholtz P."/>
            <person name="Kyrpides N.C."/>
            <person name="Klenk H.P."/>
            <person name="Lapidus A."/>
        </authorList>
    </citation>
    <scope>NUCLEOTIDE SEQUENCE [LARGE SCALE GENOMIC DNA]</scope>
    <source>
        <strain evidence="2">DSM 44963</strain>
    </source>
</reference>